<sequence length="341" mass="41019">MKPSKRLIQSIQCAANLAYKNKYTLYFGQNEKGLGLEPIFSKGDDQQIKCLQEKVIAVYTIRQCVRHLLMSYNYLSASYLLYDKRHKSASAIMSYNSCYHTAKSFMALKGDLSFQIKPSINIAFNPRESIRFHFKERQSQWHTDYKVLQEDHTKLWNRFSEYFKAHSPPEYFNPMFKYWFPRKFIGQKTEKDFASKSDFLVYTLTNNVWGHYRFQEKRKDFFHCLQQCRHDAIYRNQGFDLESYHYLIEENRGLKIGSEILSTPTTLIKEFSFEFFKDILKGIIFLLNNINVTKKTREFLLVSIYYPPFDEIEKDRNLEEQFEQIMKIENWFREARPKMIR</sequence>
<evidence type="ECO:0000313" key="1">
    <source>
        <dbReference type="EMBL" id="GHE59468.1"/>
    </source>
</evidence>
<reference evidence="2" key="1">
    <citation type="journal article" date="2019" name="Int. J. Syst. Evol. Microbiol.">
        <title>The Global Catalogue of Microorganisms (GCM) 10K type strain sequencing project: providing services to taxonomists for standard genome sequencing and annotation.</title>
        <authorList>
            <consortium name="The Broad Institute Genomics Platform"/>
            <consortium name="The Broad Institute Genome Sequencing Center for Infectious Disease"/>
            <person name="Wu L."/>
            <person name="Ma J."/>
        </authorList>
    </citation>
    <scope>NUCLEOTIDE SEQUENCE [LARGE SCALE GENOMIC DNA]</scope>
    <source>
        <strain evidence="2">CGMCC 1.15111</strain>
    </source>
</reference>
<dbReference type="Proteomes" id="UP000658258">
    <property type="component" value="Unassembled WGS sequence"/>
</dbReference>
<proteinExistence type="predicted"/>
<gene>
    <name evidence="1" type="ORF">GCM10011340_12700</name>
</gene>
<evidence type="ECO:0000313" key="2">
    <source>
        <dbReference type="Proteomes" id="UP000658258"/>
    </source>
</evidence>
<dbReference type="RefSeq" id="WP_189629393.1">
    <property type="nucleotide sequence ID" value="NZ_BNAG01000002.1"/>
</dbReference>
<dbReference type="EMBL" id="BNAG01000002">
    <property type="protein sequence ID" value="GHE59468.1"/>
    <property type="molecule type" value="Genomic_DNA"/>
</dbReference>
<name>A0ABQ3I2W8_9BACT</name>
<protein>
    <submittedName>
        <fullName evidence="1">Uncharacterized protein</fullName>
    </submittedName>
</protein>
<comment type="caution">
    <text evidence="1">The sequence shown here is derived from an EMBL/GenBank/DDBJ whole genome shotgun (WGS) entry which is preliminary data.</text>
</comment>
<organism evidence="1 2">
    <name type="scientific">Roseivirga thermotolerans</name>
    <dbReference type="NCBI Taxonomy" id="1758176"/>
    <lineage>
        <taxon>Bacteria</taxon>
        <taxon>Pseudomonadati</taxon>
        <taxon>Bacteroidota</taxon>
        <taxon>Cytophagia</taxon>
        <taxon>Cytophagales</taxon>
        <taxon>Roseivirgaceae</taxon>
        <taxon>Roseivirga</taxon>
    </lineage>
</organism>
<accession>A0ABQ3I2W8</accession>
<keyword evidence="2" id="KW-1185">Reference proteome</keyword>